<reference evidence="2" key="1">
    <citation type="submission" date="2018-09" db="EMBL/GenBank/DDBJ databases">
        <title>The complete genome of Acinetobacter sp. strain WCHAc010005.</title>
        <authorList>
            <person name="Hu Y."/>
            <person name="Long H."/>
            <person name="Feng Y."/>
            <person name="Zong Z."/>
        </authorList>
    </citation>
    <scope>NUCLEOTIDE SEQUENCE [LARGE SCALE GENOMIC DNA]</scope>
    <source>
        <strain evidence="2">WCHAc010005</strain>
    </source>
</reference>
<name>A0A3B7LXC5_9GAMM</name>
<evidence type="ECO:0000313" key="2">
    <source>
        <dbReference type="Proteomes" id="UP000263753"/>
    </source>
</evidence>
<sequence length="268" mass="31211">MANLDQCLYIFIASCIFSSPVLHAKPIYASCNTQQTIQLIQKFKLLSDLTLKHEEIENRFDCIQLNDSQILIATANMIEMNQGNYQINLDLIDMNKQKLLMRYQHPQFFSEANGRFSSIKFDRAPYSNLAEQHVIGLKTHLYSIGEHSYNLDKFNLFRIIYSSPTAKNNKVQSVLRNINTQIQSNWRPMYGCDESTNDDIKSIFILRNTQNNQLQDILLKQTKKSVDTDEECKTTKVNKTQQQLLKFNGQSYQIDRTQLLYSDDLKDE</sequence>
<dbReference type="RefSeq" id="WP_087513873.1">
    <property type="nucleotide sequence ID" value="NZ_CP032134.1"/>
</dbReference>
<evidence type="ECO:0000313" key="1">
    <source>
        <dbReference type="EMBL" id="AXY57051.1"/>
    </source>
</evidence>
<dbReference type="Proteomes" id="UP000263753">
    <property type="component" value="Chromosome"/>
</dbReference>
<dbReference type="KEGG" id="achi:CDG60_11035"/>
<dbReference type="EMBL" id="CP032134">
    <property type="protein sequence ID" value="AXY57051.1"/>
    <property type="molecule type" value="Genomic_DNA"/>
</dbReference>
<organism evidence="1 2">
    <name type="scientific">Acinetobacter chinensis</name>
    <dbReference type="NCBI Taxonomy" id="2004650"/>
    <lineage>
        <taxon>Bacteria</taxon>
        <taxon>Pseudomonadati</taxon>
        <taxon>Pseudomonadota</taxon>
        <taxon>Gammaproteobacteria</taxon>
        <taxon>Moraxellales</taxon>
        <taxon>Moraxellaceae</taxon>
        <taxon>Acinetobacter</taxon>
    </lineage>
</organism>
<accession>A0A3B7LXC5</accession>
<dbReference type="AlphaFoldDB" id="A0A3B7LXC5"/>
<gene>
    <name evidence="1" type="ORF">CDG60_11035</name>
</gene>
<proteinExistence type="predicted"/>
<protein>
    <submittedName>
        <fullName evidence="1">Uncharacterized protein</fullName>
    </submittedName>
</protein>